<dbReference type="SMART" id="SM00267">
    <property type="entry name" value="GGDEF"/>
    <property type="match status" value="1"/>
</dbReference>
<dbReference type="GO" id="GO:0000160">
    <property type="term" value="P:phosphorelay signal transduction system"/>
    <property type="evidence" value="ECO:0007669"/>
    <property type="project" value="InterPro"/>
</dbReference>
<dbReference type="SUPFAM" id="SSF55073">
    <property type="entry name" value="Nucleotide cyclase"/>
    <property type="match status" value="1"/>
</dbReference>
<gene>
    <name evidence="6" type="primary">pleD_5</name>
    <name evidence="6" type="ORF">EC9_44490</name>
</gene>
<comment type="catalytic activity">
    <reaction evidence="2">
        <text>2 GTP = 3',3'-c-di-GMP + 2 diphosphate</text>
        <dbReference type="Rhea" id="RHEA:24898"/>
        <dbReference type="ChEBI" id="CHEBI:33019"/>
        <dbReference type="ChEBI" id="CHEBI:37565"/>
        <dbReference type="ChEBI" id="CHEBI:58805"/>
        <dbReference type="EC" id="2.7.7.65"/>
    </reaction>
</comment>
<keyword evidence="7" id="KW-1185">Reference proteome</keyword>
<sequence>MQILLVEHRDADALLLHRMLRHAPQHCFEIRVCESAAEAILLLARQRFDGLIINLDRQDQDPFEVLLQVRNLDSQLAILGLTDRTDEAFGLRVVECGAQDVLAKDLINGQLLYRAMRYAIARQSQISFLKTAAHTDALTGLGNRRALDQALNQAVGKFARDQQPFGFLILDVDNFKQFNDQHGHRAGDYVLSELGHLLRDSLADDNIGSRYGGEEFGVLLPATSHQQAVAKMQDLLESIATLQIEFEGTRYRVTSSAGLTISHPNDTVGNIIERADIALYQAKSNGRNRGELNLKAATAIPLPNEAVVGSNV</sequence>
<evidence type="ECO:0000313" key="7">
    <source>
        <dbReference type="Proteomes" id="UP000319557"/>
    </source>
</evidence>
<dbReference type="PROSITE" id="PS50110">
    <property type="entry name" value="RESPONSE_REGULATORY"/>
    <property type="match status" value="1"/>
</dbReference>
<organism evidence="6 7">
    <name type="scientific">Rosistilla ulvae</name>
    <dbReference type="NCBI Taxonomy" id="1930277"/>
    <lineage>
        <taxon>Bacteria</taxon>
        <taxon>Pseudomonadati</taxon>
        <taxon>Planctomycetota</taxon>
        <taxon>Planctomycetia</taxon>
        <taxon>Pirellulales</taxon>
        <taxon>Pirellulaceae</taxon>
        <taxon>Rosistilla</taxon>
    </lineage>
</organism>
<dbReference type="KEGG" id="ruv:EC9_44490"/>
<feature type="domain" description="GGDEF" evidence="5">
    <location>
        <begin position="163"/>
        <end position="295"/>
    </location>
</feature>
<dbReference type="InterPro" id="IPR050469">
    <property type="entry name" value="Diguanylate_Cyclase"/>
</dbReference>
<evidence type="ECO:0000256" key="2">
    <source>
        <dbReference type="ARBA" id="ARBA00034247"/>
    </source>
</evidence>
<dbReference type="PANTHER" id="PTHR45138">
    <property type="entry name" value="REGULATORY COMPONENTS OF SENSORY TRANSDUCTION SYSTEM"/>
    <property type="match status" value="1"/>
</dbReference>
<dbReference type="SMART" id="SM00448">
    <property type="entry name" value="REC"/>
    <property type="match status" value="1"/>
</dbReference>
<dbReference type="PANTHER" id="PTHR45138:SF9">
    <property type="entry name" value="DIGUANYLATE CYCLASE DGCM-RELATED"/>
    <property type="match status" value="1"/>
</dbReference>
<dbReference type="CDD" id="cd00156">
    <property type="entry name" value="REC"/>
    <property type="match status" value="1"/>
</dbReference>
<dbReference type="Gene3D" id="3.30.70.270">
    <property type="match status" value="1"/>
</dbReference>
<dbReference type="NCBIfam" id="TIGR00254">
    <property type="entry name" value="GGDEF"/>
    <property type="match status" value="1"/>
</dbReference>
<dbReference type="AlphaFoldDB" id="A0A517M5U6"/>
<reference evidence="6 7" key="1">
    <citation type="submission" date="2019-02" db="EMBL/GenBank/DDBJ databases">
        <title>Deep-cultivation of Planctomycetes and their phenomic and genomic characterization uncovers novel biology.</title>
        <authorList>
            <person name="Wiegand S."/>
            <person name="Jogler M."/>
            <person name="Boedeker C."/>
            <person name="Pinto D."/>
            <person name="Vollmers J."/>
            <person name="Rivas-Marin E."/>
            <person name="Kohn T."/>
            <person name="Peeters S.H."/>
            <person name="Heuer A."/>
            <person name="Rast P."/>
            <person name="Oberbeckmann S."/>
            <person name="Bunk B."/>
            <person name="Jeske O."/>
            <person name="Meyerdierks A."/>
            <person name="Storesund J.E."/>
            <person name="Kallscheuer N."/>
            <person name="Luecker S."/>
            <person name="Lage O.M."/>
            <person name="Pohl T."/>
            <person name="Merkel B.J."/>
            <person name="Hornburger P."/>
            <person name="Mueller R.-W."/>
            <person name="Bruemmer F."/>
            <person name="Labrenz M."/>
            <person name="Spormann A.M."/>
            <person name="Op den Camp H."/>
            <person name="Overmann J."/>
            <person name="Amann R."/>
            <person name="Jetten M.S.M."/>
            <person name="Mascher T."/>
            <person name="Medema M.H."/>
            <person name="Devos D.P."/>
            <person name="Kaster A.-K."/>
            <person name="Ovreas L."/>
            <person name="Rohde M."/>
            <person name="Galperin M.Y."/>
            <person name="Jogler C."/>
        </authorList>
    </citation>
    <scope>NUCLEOTIDE SEQUENCE [LARGE SCALE GENOMIC DNA]</scope>
    <source>
        <strain evidence="6 7">EC9</strain>
    </source>
</reference>
<dbReference type="EMBL" id="CP036261">
    <property type="protein sequence ID" value="QDS90242.1"/>
    <property type="molecule type" value="Genomic_DNA"/>
</dbReference>
<protein>
    <recommendedName>
        <fullName evidence="1">diguanylate cyclase</fullName>
        <ecNumber evidence="1">2.7.7.65</ecNumber>
    </recommendedName>
</protein>
<dbReference type="SUPFAM" id="SSF52172">
    <property type="entry name" value="CheY-like"/>
    <property type="match status" value="1"/>
</dbReference>
<dbReference type="InterPro" id="IPR029787">
    <property type="entry name" value="Nucleotide_cyclase"/>
</dbReference>
<name>A0A517M5U6_9BACT</name>
<dbReference type="GO" id="GO:0005886">
    <property type="term" value="C:plasma membrane"/>
    <property type="evidence" value="ECO:0007669"/>
    <property type="project" value="TreeGrafter"/>
</dbReference>
<evidence type="ECO:0000259" key="5">
    <source>
        <dbReference type="PROSITE" id="PS50887"/>
    </source>
</evidence>
<dbReference type="InterPro" id="IPR043128">
    <property type="entry name" value="Rev_trsase/Diguanyl_cyclase"/>
</dbReference>
<evidence type="ECO:0000259" key="4">
    <source>
        <dbReference type="PROSITE" id="PS50110"/>
    </source>
</evidence>
<dbReference type="InterPro" id="IPR001789">
    <property type="entry name" value="Sig_transdc_resp-reg_receiver"/>
</dbReference>
<dbReference type="InterPro" id="IPR000160">
    <property type="entry name" value="GGDEF_dom"/>
</dbReference>
<dbReference type="InterPro" id="IPR011006">
    <property type="entry name" value="CheY-like_superfamily"/>
</dbReference>
<dbReference type="GO" id="GO:0043709">
    <property type="term" value="P:cell adhesion involved in single-species biofilm formation"/>
    <property type="evidence" value="ECO:0007669"/>
    <property type="project" value="TreeGrafter"/>
</dbReference>
<accession>A0A517M5U6</accession>
<dbReference type="GO" id="GO:1902201">
    <property type="term" value="P:negative regulation of bacterial-type flagellum-dependent cell motility"/>
    <property type="evidence" value="ECO:0007669"/>
    <property type="project" value="TreeGrafter"/>
</dbReference>
<dbReference type="FunFam" id="3.30.70.270:FF:000001">
    <property type="entry name" value="Diguanylate cyclase domain protein"/>
    <property type="match status" value="1"/>
</dbReference>
<dbReference type="Pfam" id="PF00072">
    <property type="entry name" value="Response_reg"/>
    <property type="match status" value="1"/>
</dbReference>
<feature type="domain" description="Response regulatory" evidence="4">
    <location>
        <begin position="2"/>
        <end position="119"/>
    </location>
</feature>
<dbReference type="Gene3D" id="3.40.50.2300">
    <property type="match status" value="1"/>
</dbReference>
<proteinExistence type="predicted"/>
<comment type="caution">
    <text evidence="3">Lacks conserved residue(s) required for the propagation of feature annotation.</text>
</comment>
<dbReference type="Proteomes" id="UP000319557">
    <property type="component" value="Chromosome"/>
</dbReference>
<dbReference type="PROSITE" id="PS50887">
    <property type="entry name" value="GGDEF"/>
    <property type="match status" value="1"/>
</dbReference>
<evidence type="ECO:0000313" key="6">
    <source>
        <dbReference type="EMBL" id="QDS90242.1"/>
    </source>
</evidence>
<evidence type="ECO:0000256" key="3">
    <source>
        <dbReference type="PROSITE-ProRule" id="PRU00169"/>
    </source>
</evidence>
<dbReference type="EC" id="2.7.7.65" evidence="1"/>
<dbReference type="CDD" id="cd01949">
    <property type="entry name" value="GGDEF"/>
    <property type="match status" value="1"/>
</dbReference>
<evidence type="ECO:0000256" key="1">
    <source>
        <dbReference type="ARBA" id="ARBA00012528"/>
    </source>
</evidence>
<dbReference type="Pfam" id="PF00990">
    <property type="entry name" value="GGDEF"/>
    <property type="match status" value="1"/>
</dbReference>
<dbReference type="GO" id="GO:0052621">
    <property type="term" value="F:diguanylate cyclase activity"/>
    <property type="evidence" value="ECO:0007669"/>
    <property type="project" value="UniProtKB-EC"/>
</dbReference>